<evidence type="ECO:0000313" key="2">
    <source>
        <dbReference type="EMBL" id="RKR75266.1"/>
    </source>
</evidence>
<dbReference type="Proteomes" id="UP000280008">
    <property type="component" value="Unassembled WGS sequence"/>
</dbReference>
<dbReference type="Pfam" id="PF00248">
    <property type="entry name" value="Aldo_ket_red"/>
    <property type="match status" value="1"/>
</dbReference>
<sequence>MTDLPTRRYGRTGYDVTPLCIGSGSWGATRDGETETEGDERIAEISTPFAARALPVNFLDSSNIYGGGRSELLVGRGLARAKATLADQGAGSAGLVVQTKLDRDVATGDFSADRMRRSLDETLERLGVDHLQVLHLHDPDSIGFEAAMADGGPVSALVTMKEEGVVSSIGISGGPVGMLQRFVETDLFDALITHNRWTLVDRSASALFDAATARDVGITNGAPYGAGILTGDPRFAGTYAYRPATQQVLDTVTALQRVCDDFGVPLGTAALQFSVRERRIHSTVVGVSSLPRLEAAIDAATQALPDELWAALDAVVPEGIALDA</sequence>
<dbReference type="PANTHER" id="PTHR42686:SF1">
    <property type="entry name" value="GH17980P-RELATED"/>
    <property type="match status" value="1"/>
</dbReference>
<dbReference type="SUPFAM" id="SSF51430">
    <property type="entry name" value="NAD(P)-linked oxidoreductase"/>
    <property type="match status" value="1"/>
</dbReference>
<keyword evidence="3" id="KW-1185">Reference proteome</keyword>
<dbReference type="AlphaFoldDB" id="A0A495IJG3"/>
<evidence type="ECO:0000259" key="1">
    <source>
        <dbReference type="Pfam" id="PF00248"/>
    </source>
</evidence>
<dbReference type="InterPro" id="IPR036812">
    <property type="entry name" value="NAD(P)_OxRdtase_dom_sf"/>
</dbReference>
<gene>
    <name evidence="2" type="ORF">C8E83_2405</name>
</gene>
<evidence type="ECO:0000313" key="3">
    <source>
        <dbReference type="Proteomes" id="UP000280008"/>
    </source>
</evidence>
<dbReference type="GO" id="GO:0005829">
    <property type="term" value="C:cytosol"/>
    <property type="evidence" value="ECO:0007669"/>
    <property type="project" value="TreeGrafter"/>
</dbReference>
<dbReference type="EMBL" id="RBKS01000001">
    <property type="protein sequence ID" value="RKR75266.1"/>
    <property type="molecule type" value="Genomic_DNA"/>
</dbReference>
<dbReference type="InterPro" id="IPR020471">
    <property type="entry name" value="AKR"/>
</dbReference>
<dbReference type="CDD" id="cd19090">
    <property type="entry name" value="AKR_AKR15A-like"/>
    <property type="match status" value="1"/>
</dbReference>
<dbReference type="GO" id="GO:0016491">
    <property type="term" value="F:oxidoreductase activity"/>
    <property type="evidence" value="ECO:0007669"/>
    <property type="project" value="InterPro"/>
</dbReference>
<dbReference type="OrthoDB" id="9768851at2"/>
<accession>A0A495IJG3</accession>
<comment type="caution">
    <text evidence="2">The sequence shown here is derived from an EMBL/GenBank/DDBJ whole genome shotgun (WGS) entry which is preliminary data.</text>
</comment>
<dbReference type="InterPro" id="IPR023210">
    <property type="entry name" value="NADP_OxRdtase_dom"/>
</dbReference>
<organism evidence="2 3">
    <name type="scientific">Frondihabitans australicus</name>
    <dbReference type="NCBI Taxonomy" id="386892"/>
    <lineage>
        <taxon>Bacteria</taxon>
        <taxon>Bacillati</taxon>
        <taxon>Actinomycetota</taxon>
        <taxon>Actinomycetes</taxon>
        <taxon>Micrococcales</taxon>
        <taxon>Microbacteriaceae</taxon>
        <taxon>Frondihabitans</taxon>
    </lineage>
</organism>
<feature type="domain" description="NADP-dependent oxidoreductase" evidence="1">
    <location>
        <begin position="21"/>
        <end position="315"/>
    </location>
</feature>
<name>A0A495IJG3_9MICO</name>
<protein>
    <submittedName>
        <fullName evidence="2">D-threo-aldose 1-dehydrogenase</fullName>
    </submittedName>
</protein>
<dbReference type="PANTHER" id="PTHR42686">
    <property type="entry name" value="GH17980P-RELATED"/>
    <property type="match status" value="1"/>
</dbReference>
<dbReference type="Gene3D" id="3.20.20.100">
    <property type="entry name" value="NADP-dependent oxidoreductase domain"/>
    <property type="match status" value="1"/>
</dbReference>
<proteinExistence type="predicted"/>
<dbReference type="RefSeq" id="WP_121370082.1">
    <property type="nucleotide sequence ID" value="NZ_RBKS01000001.1"/>
</dbReference>
<reference evidence="2 3" key="1">
    <citation type="submission" date="2018-10" db="EMBL/GenBank/DDBJ databases">
        <title>Sequencing the genomes of 1000 actinobacteria strains.</title>
        <authorList>
            <person name="Klenk H.-P."/>
        </authorList>
    </citation>
    <scope>NUCLEOTIDE SEQUENCE [LARGE SCALE GENOMIC DNA]</scope>
    <source>
        <strain evidence="2 3">DSM 17894</strain>
    </source>
</reference>